<evidence type="ECO:0000313" key="2">
    <source>
        <dbReference type="EMBL" id="KAK1484700.1"/>
    </source>
</evidence>
<feature type="region of interest" description="Disordered" evidence="1">
    <location>
        <begin position="157"/>
        <end position="185"/>
    </location>
</feature>
<organism evidence="2 3">
    <name type="scientific">Colletotrichum cuscutae</name>
    <dbReference type="NCBI Taxonomy" id="1209917"/>
    <lineage>
        <taxon>Eukaryota</taxon>
        <taxon>Fungi</taxon>
        <taxon>Dikarya</taxon>
        <taxon>Ascomycota</taxon>
        <taxon>Pezizomycotina</taxon>
        <taxon>Sordariomycetes</taxon>
        <taxon>Hypocreomycetidae</taxon>
        <taxon>Glomerellales</taxon>
        <taxon>Glomerellaceae</taxon>
        <taxon>Colletotrichum</taxon>
        <taxon>Colletotrichum acutatum species complex</taxon>
    </lineage>
</organism>
<dbReference type="AlphaFoldDB" id="A0AAI9VG69"/>
<keyword evidence="3" id="KW-1185">Reference proteome</keyword>
<protein>
    <submittedName>
        <fullName evidence="2">Uncharacterized protein</fullName>
    </submittedName>
</protein>
<dbReference type="Proteomes" id="UP001239213">
    <property type="component" value="Unassembled WGS sequence"/>
</dbReference>
<accession>A0AAI9VG69</accession>
<evidence type="ECO:0000256" key="1">
    <source>
        <dbReference type="SAM" id="MobiDB-lite"/>
    </source>
</evidence>
<evidence type="ECO:0000313" key="3">
    <source>
        <dbReference type="Proteomes" id="UP001239213"/>
    </source>
</evidence>
<gene>
    <name evidence="2" type="ORF">CCUS01_15484</name>
</gene>
<sequence length="365" mass="41270">MSSQGTSRLQSITYLLSTISSYLVPLPSSDLVCPGQDQSEHPLLVPTYSGKFSRHLGNEKIVGRPEPSNVPALWQFNNALRLAVYNITETEHVCHFSLPQRGSWRGLKFSTALSVLPELPSYLLFNSRSRHQQYVDNMYQKNMYMASRNTRGVHLPPTHALDSLSPKAKSSDRRPMTARTRTTFSSRCAKDKAERGTTAHCQKLGALNCWKIPVSIFSAQNHNLFHTWIRDFPFDTIHFSVLLSPLCSREIGRSSEALYGSMDFQFHRDVPLRGSAQGRQVPFRTLLWPSPLAGFRQIILGTKEKALSALTDWDVSSPDLQQQELQQPASIRNQPEWWAEKPHQNFPVQSRWCGAHQPARGASNS</sequence>
<proteinExistence type="predicted"/>
<comment type="caution">
    <text evidence="2">The sequence shown here is derived from an EMBL/GenBank/DDBJ whole genome shotgun (WGS) entry which is preliminary data.</text>
</comment>
<reference evidence="2" key="1">
    <citation type="submission" date="2016-11" db="EMBL/GenBank/DDBJ databases">
        <title>The genome sequence of Colletotrichum cuscutae.</title>
        <authorList>
            <person name="Baroncelli R."/>
        </authorList>
    </citation>
    <scope>NUCLEOTIDE SEQUENCE</scope>
    <source>
        <strain evidence="2">IMI 304802</strain>
    </source>
</reference>
<dbReference type="EMBL" id="MPDP01000076">
    <property type="protein sequence ID" value="KAK1484700.1"/>
    <property type="molecule type" value="Genomic_DNA"/>
</dbReference>
<name>A0AAI9VG69_9PEZI</name>